<dbReference type="Proteomes" id="UP000221165">
    <property type="component" value="Unassembled WGS sequence"/>
</dbReference>
<dbReference type="AlphaFoldDB" id="A0A2C6KDQ4"/>
<dbReference type="VEuPathDB" id="ToxoDB:CSUI_010492"/>
<evidence type="ECO:0000313" key="3">
    <source>
        <dbReference type="EMBL" id="PHJ15697.1"/>
    </source>
</evidence>
<gene>
    <name evidence="3" type="ORF">CSUI_010492</name>
</gene>
<feature type="region of interest" description="Disordered" evidence="2">
    <location>
        <begin position="121"/>
        <end position="189"/>
    </location>
</feature>
<reference evidence="3 4" key="1">
    <citation type="journal article" date="2017" name="Int. J. Parasitol.">
        <title>The genome of the protozoan parasite Cystoisospora suis and a reverse vaccinology approach to identify vaccine candidates.</title>
        <authorList>
            <person name="Palmieri N."/>
            <person name="Shrestha A."/>
            <person name="Ruttkowski B."/>
            <person name="Beck T."/>
            <person name="Vogl C."/>
            <person name="Tomley F."/>
            <person name="Blake D.P."/>
            <person name="Joachim A."/>
        </authorList>
    </citation>
    <scope>NUCLEOTIDE SEQUENCE [LARGE SCALE GENOMIC DNA]</scope>
    <source>
        <strain evidence="3 4">Wien I</strain>
    </source>
</reference>
<dbReference type="GeneID" id="94433806"/>
<keyword evidence="3" id="KW-0812">Transmembrane</keyword>
<dbReference type="EMBL" id="MIGC01007572">
    <property type="protein sequence ID" value="PHJ15697.1"/>
    <property type="molecule type" value="Genomic_DNA"/>
</dbReference>
<feature type="non-terminal residue" evidence="3">
    <location>
        <position position="436"/>
    </location>
</feature>
<feature type="coiled-coil region" evidence="1">
    <location>
        <begin position="264"/>
        <end position="298"/>
    </location>
</feature>
<feature type="compositionally biased region" description="Polar residues" evidence="2">
    <location>
        <begin position="132"/>
        <end position="161"/>
    </location>
</feature>
<dbReference type="Gene3D" id="1.20.58.70">
    <property type="match status" value="1"/>
</dbReference>
<accession>A0A2C6KDQ4</accession>
<evidence type="ECO:0000256" key="2">
    <source>
        <dbReference type="SAM" id="MobiDB-lite"/>
    </source>
</evidence>
<keyword evidence="4" id="KW-1185">Reference proteome</keyword>
<proteinExistence type="predicted"/>
<dbReference type="OrthoDB" id="333476at2759"/>
<keyword evidence="1" id="KW-0175">Coiled coil</keyword>
<evidence type="ECO:0000256" key="1">
    <source>
        <dbReference type="SAM" id="Coils"/>
    </source>
</evidence>
<comment type="caution">
    <text evidence="3">The sequence shown here is derived from an EMBL/GenBank/DDBJ whole genome shotgun (WGS) entry which is preliminary data.</text>
</comment>
<name>A0A2C6KDQ4_9APIC</name>
<dbReference type="RefSeq" id="XP_067917429.1">
    <property type="nucleotide sequence ID" value="XM_068070595.1"/>
</dbReference>
<protein>
    <submittedName>
        <fullName evidence="3">Transmembrane protein</fullName>
    </submittedName>
</protein>
<evidence type="ECO:0000313" key="4">
    <source>
        <dbReference type="Proteomes" id="UP000221165"/>
    </source>
</evidence>
<organism evidence="3 4">
    <name type="scientific">Cystoisospora suis</name>
    <dbReference type="NCBI Taxonomy" id="483139"/>
    <lineage>
        <taxon>Eukaryota</taxon>
        <taxon>Sar</taxon>
        <taxon>Alveolata</taxon>
        <taxon>Apicomplexa</taxon>
        <taxon>Conoidasida</taxon>
        <taxon>Coccidia</taxon>
        <taxon>Eucoccidiorida</taxon>
        <taxon>Eimeriorina</taxon>
        <taxon>Sarcocystidae</taxon>
        <taxon>Cystoisospora</taxon>
    </lineage>
</organism>
<keyword evidence="3" id="KW-0472">Membrane</keyword>
<sequence length="436" mass="46577">MIDRLQDLHRLAAVSAGTGTSQHTSPVHCAQETCALQHPGMRVTSDSSFSTPASVQAGKAAAAAALRYSRAILSAPRASCQTAASVSSASTEAPSSSRTSPSACSFPPLSSFFPSLAEVGSPDDKAAVPDGVTSTPLSPGYSSPSRTSGESDVESAKSTGIPSPPVVHADRKLPSEDVPTCPEGSHSEPPPLFAYLRQAKTLKIAISEVLLIQQRAGYLLLLHPPETNVCLPSLFCGGCSASYSAGVMRTDTSLCHNCELASHLHAAQQLLHRAHEALRQLQKHQEEEECRYMQEQANHAPHSGFFIEHLQVQHASAATAAELRIRRSVLKQQQQQFHVALEQQGQLEQDLRARWEGEVSAEMRNLCPEASSEELQEALHRIGGNTFEADHATRAMIATAAAGSPGVAEALAAKCRQLQKLGACLAEVQKMMEEMQ</sequence>